<name>A0A2A7FNN1_BACCE</name>
<gene>
    <name evidence="1" type="ORF">CN984_12075</name>
</gene>
<comment type="caution">
    <text evidence="1">The sequence shown here is derived from an EMBL/GenBank/DDBJ whole genome shotgun (WGS) entry which is preliminary data.</text>
</comment>
<proteinExistence type="predicted"/>
<protein>
    <submittedName>
        <fullName evidence="1">Uncharacterized protein</fullName>
    </submittedName>
</protein>
<dbReference type="AlphaFoldDB" id="A0A2A7FNN1"/>
<dbReference type="InterPro" id="IPR015797">
    <property type="entry name" value="NUDIX_hydrolase-like_dom_sf"/>
</dbReference>
<dbReference type="Gene3D" id="3.90.79.10">
    <property type="entry name" value="Nucleoside Triphosphate Pyrophosphohydrolase"/>
    <property type="match status" value="1"/>
</dbReference>
<sequence length="217" mass="24720">MKKEDEIILVASRNKLFNYGMLEFQGVTSDEGLVDTIMYHLDMYYKSMRRGGTKEVDTPVSKNAELNFDYKQPIPYIVIRRGENEFFVTERLQGGGESRLHGKLAMGAGGHMNPLSDTEDEPFTKVLEENIKRELEEELDINRKVEIKPIGLINDDSDDTGKVHIGILGIIDLDVEATVTVKEVEQLAGHWMTLDVLKSKEVYDRLENWGKIVVDML</sequence>
<evidence type="ECO:0000313" key="2">
    <source>
        <dbReference type="Proteomes" id="UP000223777"/>
    </source>
</evidence>
<dbReference type="SUPFAM" id="SSF55811">
    <property type="entry name" value="Nudix"/>
    <property type="match status" value="1"/>
</dbReference>
<dbReference type="RefSeq" id="WP_097883557.1">
    <property type="nucleotide sequence ID" value="NZ_NUIL01000015.1"/>
</dbReference>
<dbReference type="Proteomes" id="UP000223777">
    <property type="component" value="Unassembled WGS sequence"/>
</dbReference>
<evidence type="ECO:0000313" key="1">
    <source>
        <dbReference type="EMBL" id="PGO29282.1"/>
    </source>
</evidence>
<reference evidence="1 2" key="1">
    <citation type="submission" date="2017-09" db="EMBL/GenBank/DDBJ databases">
        <title>Large-scale bioinformatics analysis of Bacillus genomes uncovers conserved roles of natural products in bacterial physiology.</title>
        <authorList>
            <consortium name="Agbiome Team Llc"/>
            <person name="Bleich R.M."/>
            <person name="Grubbs K.J."/>
            <person name="Santa Maria K.C."/>
            <person name="Allen S.E."/>
            <person name="Farag S."/>
            <person name="Shank E.A."/>
            <person name="Bowers A."/>
        </authorList>
    </citation>
    <scope>NUCLEOTIDE SEQUENCE [LARGE SCALE GENOMIC DNA]</scope>
    <source>
        <strain evidence="1 2">AFS050027</strain>
    </source>
</reference>
<dbReference type="EMBL" id="NUIL01000015">
    <property type="protein sequence ID" value="PGO29282.1"/>
    <property type="molecule type" value="Genomic_DNA"/>
</dbReference>
<dbReference type="PROSITE" id="PS51462">
    <property type="entry name" value="NUDIX"/>
    <property type="match status" value="1"/>
</dbReference>
<dbReference type="InterPro" id="IPR000086">
    <property type="entry name" value="NUDIX_hydrolase_dom"/>
</dbReference>
<organism evidence="1 2">
    <name type="scientific">Bacillus cereus</name>
    <dbReference type="NCBI Taxonomy" id="1396"/>
    <lineage>
        <taxon>Bacteria</taxon>
        <taxon>Bacillati</taxon>
        <taxon>Bacillota</taxon>
        <taxon>Bacilli</taxon>
        <taxon>Bacillales</taxon>
        <taxon>Bacillaceae</taxon>
        <taxon>Bacillus</taxon>
        <taxon>Bacillus cereus group</taxon>
    </lineage>
</organism>
<accession>A0A2A7FNN1</accession>